<organism evidence="1 2">
    <name type="scientific">Peribacillus asahii</name>
    <dbReference type="NCBI Taxonomy" id="228899"/>
    <lineage>
        <taxon>Bacteria</taxon>
        <taxon>Bacillati</taxon>
        <taxon>Bacillota</taxon>
        <taxon>Bacilli</taxon>
        <taxon>Bacillales</taxon>
        <taxon>Bacillaceae</taxon>
        <taxon>Peribacillus</taxon>
    </lineage>
</organism>
<dbReference type="Proteomes" id="UP000283095">
    <property type="component" value="Chromosome"/>
</dbReference>
<name>A0A3Q9RNB0_9BACI</name>
<reference evidence="1 2" key="1">
    <citation type="submission" date="2018-01" db="EMBL/GenBank/DDBJ databases">
        <title>Bacillus asahii Genome sequencing and assembly.</title>
        <authorList>
            <person name="Jiang H."/>
            <person name="Feng Y."/>
            <person name="Zhao F."/>
            <person name="Lin X."/>
        </authorList>
    </citation>
    <scope>NUCLEOTIDE SEQUENCE [LARGE SCALE GENOMIC DNA]</scope>
    <source>
        <strain evidence="1 2">OM18</strain>
    </source>
</reference>
<dbReference type="AlphaFoldDB" id="A0A3Q9RNB0"/>
<dbReference type="RefSeq" id="WP_127760745.1">
    <property type="nucleotide sequence ID" value="NZ_CP026095.1"/>
</dbReference>
<evidence type="ECO:0000313" key="1">
    <source>
        <dbReference type="EMBL" id="AZV43601.1"/>
    </source>
</evidence>
<dbReference type="EMBL" id="CP026095">
    <property type="protein sequence ID" value="AZV43601.1"/>
    <property type="molecule type" value="Genomic_DNA"/>
</dbReference>
<protein>
    <submittedName>
        <fullName evidence="1">Uncharacterized protein</fullName>
    </submittedName>
</protein>
<proteinExistence type="predicted"/>
<gene>
    <name evidence="1" type="ORF">BAOM_2992</name>
</gene>
<accession>A0A3Q9RNB0</accession>
<evidence type="ECO:0000313" key="2">
    <source>
        <dbReference type="Proteomes" id="UP000283095"/>
    </source>
</evidence>
<dbReference type="KEGG" id="pasa:BAOM_2992"/>
<sequence>MEFKQGDTLISSYTDTVNKVTENKLYTVDKVNEEGFCIVNDDGVEVYPNESSFTKLEFNGIF</sequence>